<dbReference type="AlphaFoldDB" id="T0EZ93"/>
<gene>
    <name evidence="2" type="ORF">LEP1GSC050_3262</name>
</gene>
<comment type="caution">
    <text evidence="2">The sequence shown here is derived from an EMBL/GenBank/DDBJ whole genome shotgun (WGS) entry which is preliminary data.</text>
</comment>
<accession>T0EZ93</accession>
<evidence type="ECO:0000256" key="1">
    <source>
        <dbReference type="SAM" id="Phobius"/>
    </source>
</evidence>
<dbReference type="Proteomes" id="UP000015454">
    <property type="component" value="Unassembled WGS sequence"/>
</dbReference>
<reference evidence="2" key="1">
    <citation type="submission" date="2013-05" db="EMBL/GenBank/DDBJ databases">
        <authorList>
            <person name="Harkins D.M."/>
            <person name="Durkin A.S."/>
            <person name="Brinkac L.M."/>
            <person name="Haft D.H."/>
            <person name="Selengut J.D."/>
            <person name="Sanka R."/>
            <person name="DePew J."/>
            <person name="Purushe J."/>
            <person name="Hartskeerl R.A."/>
            <person name="Ahmed A."/>
            <person name="van der Linden H."/>
            <person name="Goris M.G.A."/>
            <person name="Vinetz J.M."/>
            <person name="Sutton G.G."/>
            <person name="Nierman W.C."/>
            <person name="Fouts D.E."/>
        </authorList>
    </citation>
    <scope>NUCLEOTIDE SEQUENCE [LARGE SCALE GENOMIC DNA]</scope>
    <source>
        <strain evidence="2">5399</strain>
    </source>
</reference>
<evidence type="ECO:0000313" key="3">
    <source>
        <dbReference type="Proteomes" id="UP000015454"/>
    </source>
</evidence>
<evidence type="ECO:0000313" key="2">
    <source>
        <dbReference type="EMBL" id="EQA44190.1"/>
    </source>
</evidence>
<keyword evidence="1" id="KW-1133">Transmembrane helix</keyword>
<organism evidence="2 3">
    <name type="scientific">Leptospira broomii serovar Hurstbridge str. 5399</name>
    <dbReference type="NCBI Taxonomy" id="1049789"/>
    <lineage>
        <taxon>Bacteria</taxon>
        <taxon>Pseudomonadati</taxon>
        <taxon>Spirochaetota</taxon>
        <taxon>Spirochaetia</taxon>
        <taxon>Leptospirales</taxon>
        <taxon>Leptospiraceae</taxon>
        <taxon>Leptospira</taxon>
    </lineage>
</organism>
<sequence>MLSELGQVFPIFVFGKIEVNMSVELVFTVLSRFSLVGWLLLAILPNLKLTKVLVRSGLWSAILSAAYFLILATNRGSDGNFQSLAGVAALFSNSWVLLAGWVHYLAFDLLLGIWETKEAESVGLSRWILIPCLFLTLMVGPIGFLIFYVIRIIKGGFNVNL</sequence>
<proteinExistence type="predicted"/>
<name>T0EZ93_9LEPT</name>
<feature type="transmembrane region" description="Helical" evidence="1">
    <location>
        <begin position="25"/>
        <end position="44"/>
    </location>
</feature>
<feature type="transmembrane region" description="Helical" evidence="1">
    <location>
        <begin position="127"/>
        <end position="150"/>
    </location>
</feature>
<protein>
    <submittedName>
        <fullName evidence="2">PF14108 domain protein</fullName>
    </submittedName>
</protein>
<dbReference type="STRING" id="1049789.LEP1GSC050_3262"/>
<dbReference type="EMBL" id="AHMO02000008">
    <property type="protein sequence ID" value="EQA44190.1"/>
    <property type="molecule type" value="Genomic_DNA"/>
</dbReference>
<dbReference type="Pfam" id="PF14108">
    <property type="entry name" value="ABA4-like"/>
    <property type="match status" value="1"/>
</dbReference>
<keyword evidence="3" id="KW-1185">Reference proteome</keyword>
<keyword evidence="1" id="KW-0812">Transmembrane</keyword>
<feature type="transmembrane region" description="Helical" evidence="1">
    <location>
        <begin position="84"/>
        <end position="107"/>
    </location>
</feature>
<feature type="transmembrane region" description="Helical" evidence="1">
    <location>
        <begin position="56"/>
        <end position="72"/>
    </location>
</feature>
<keyword evidence="1" id="KW-0472">Membrane</keyword>
<dbReference type="InterPro" id="IPR025461">
    <property type="entry name" value="ABA4-like"/>
</dbReference>